<keyword evidence="1" id="KW-0597">Phosphoprotein</keyword>
<dbReference type="PROSITE" id="PS50110">
    <property type="entry name" value="RESPONSE_REGULATORY"/>
    <property type="match status" value="1"/>
</dbReference>
<dbReference type="EMBL" id="UINC01002550">
    <property type="protein sequence ID" value="SUZ97877.1"/>
    <property type="molecule type" value="Genomic_DNA"/>
</dbReference>
<dbReference type="Gene3D" id="3.40.50.2300">
    <property type="match status" value="1"/>
</dbReference>
<name>A0A381S6J8_9ZZZZ</name>
<dbReference type="InterPro" id="IPR011006">
    <property type="entry name" value="CheY-like_superfamily"/>
</dbReference>
<dbReference type="PANTHER" id="PTHR44591:SF3">
    <property type="entry name" value="RESPONSE REGULATORY DOMAIN-CONTAINING PROTEIN"/>
    <property type="match status" value="1"/>
</dbReference>
<dbReference type="GO" id="GO:0000160">
    <property type="term" value="P:phosphorelay signal transduction system"/>
    <property type="evidence" value="ECO:0007669"/>
    <property type="project" value="InterPro"/>
</dbReference>
<proteinExistence type="predicted"/>
<gene>
    <name evidence="3" type="ORF">METZ01_LOCUS50731</name>
</gene>
<evidence type="ECO:0000256" key="1">
    <source>
        <dbReference type="ARBA" id="ARBA00022553"/>
    </source>
</evidence>
<accession>A0A381S6J8</accession>
<dbReference type="SUPFAM" id="SSF52172">
    <property type="entry name" value="CheY-like"/>
    <property type="match status" value="1"/>
</dbReference>
<dbReference type="Pfam" id="PF00072">
    <property type="entry name" value="Response_reg"/>
    <property type="match status" value="1"/>
</dbReference>
<organism evidence="3">
    <name type="scientific">marine metagenome</name>
    <dbReference type="NCBI Taxonomy" id="408172"/>
    <lineage>
        <taxon>unclassified sequences</taxon>
        <taxon>metagenomes</taxon>
        <taxon>ecological metagenomes</taxon>
    </lineage>
</organism>
<evidence type="ECO:0000313" key="3">
    <source>
        <dbReference type="EMBL" id="SUZ97877.1"/>
    </source>
</evidence>
<protein>
    <recommendedName>
        <fullName evidence="2">Response regulatory domain-containing protein</fullName>
    </recommendedName>
</protein>
<dbReference type="AlphaFoldDB" id="A0A381S6J8"/>
<dbReference type="InterPro" id="IPR001789">
    <property type="entry name" value="Sig_transdc_resp-reg_receiver"/>
</dbReference>
<dbReference type="PANTHER" id="PTHR44591">
    <property type="entry name" value="STRESS RESPONSE REGULATOR PROTEIN 1"/>
    <property type="match status" value="1"/>
</dbReference>
<dbReference type="SMART" id="SM00448">
    <property type="entry name" value="REC"/>
    <property type="match status" value="1"/>
</dbReference>
<feature type="domain" description="Response regulatory" evidence="2">
    <location>
        <begin position="6"/>
        <end position="122"/>
    </location>
</feature>
<reference evidence="3" key="1">
    <citation type="submission" date="2018-05" db="EMBL/GenBank/DDBJ databases">
        <authorList>
            <person name="Lanie J.A."/>
            <person name="Ng W.-L."/>
            <person name="Kazmierczak K.M."/>
            <person name="Andrzejewski T.M."/>
            <person name="Davidsen T.M."/>
            <person name="Wayne K.J."/>
            <person name="Tettelin H."/>
            <person name="Glass J.I."/>
            <person name="Rusch D."/>
            <person name="Podicherti R."/>
            <person name="Tsui H.-C.T."/>
            <person name="Winkler M.E."/>
        </authorList>
    </citation>
    <scope>NUCLEOTIDE SEQUENCE</scope>
</reference>
<evidence type="ECO:0000259" key="2">
    <source>
        <dbReference type="PROSITE" id="PS50110"/>
    </source>
</evidence>
<sequence length="132" mass="14909">MAETNKILIVSDDETFSKPCVSFYEELGIEVLLQKDGLSALNIVKKEPLEFIIAETGLIYLDGMHLCKIVKSDSRLNHMPFALILESDKPEEMLNARRVGADYSVTKPVDLNVLKDNIINLLYKKQPEDALE</sequence>
<dbReference type="InterPro" id="IPR050595">
    <property type="entry name" value="Bact_response_regulator"/>
</dbReference>